<gene>
    <name evidence="7" type="ORF">Mgra_00007485</name>
</gene>
<comment type="similarity">
    <text evidence="2">Belongs to the RENT3 family.</text>
</comment>
<dbReference type="GO" id="GO:0005737">
    <property type="term" value="C:cytoplasm"/>
    <property type="evidence" value="ECO:0007669"/>
    <property type="project" value="TreeGrafter"/>
</dbReference>
<keyword evidence="4" id="KW-0539">Nucleus</keyword>
<keyword evidence="8" id="KW-1185">Reference proteome</keyword>
<reference evidence="7" key="1">
    <citation type="journal article" date="2020" name="Ecol. Evol.">
        <title>Genome structure and content of the rice root-knot nematode (Meloidogyne graminicola).</title>
        <authorList>
            <person name="Phan N.T."/>
            <person name="Danchin E.G.J."/>
            <person name="Klopp C."/>
            <person name="Perfus-Barbeoch L."/>
            <person name="Kozlowski D.K."/>
            <person name="Koutsovoulos G.D."/>
            <person name="Lopez-Roques C."/>
            <person name="Bouchez O."/>
            <person name="Zahm M."/>
            <person name="Besnard G."/>
            <person name="Bellafiore S."/>
        </authorList>
    </citation>
    <scope>NUCLEOTIDE SEQUENCE</scope>
    <source>
        <strain evidence="7">VN-18</strain>
    </source>
</reference>
<evidence type="ECO:0000256" key="1">
    <source>
        <dbReference type="ARBA" id="ARBA00004123"/>
    </source>
</evidence>
<feature type="region of interest" description="Disordered" evidence="5">
    <location>
        <begin position="170"/>
        <end position="224"/>
    </location>
</feature>
<dbReference type="GO" id="GO:0003729">
    <property type="term" value="F:mRNA binding"/>
    <property type="evidence" value="ECO:0007669"/>
    <property type="project" value="TreeGrafter"/>
</dbReference>
<dbReference type="SUPFAM" id="SSF54928">
    <property type="entry name" value="RNA-binding domain, RBD"/>
    <property type="match status" value="1"/>
</dbReference>
<sequence length="355" mass="40997">MTANDESIKTNKSGGKEKAEMTKIVLRRLPPGMSKDELFSQLRPFNSEPRAFWFCPGDMELRPHIFSRAYLAFHEEKDAVQFAERFNGYVLVDKLGNESMAIVELALNQSIPKSFLIDKTSTAKACDERCGTLTKEGQYLKFLDNYNQTLNSSTKRVIDFDGLVRQLEEKKRRHDEGQMQETPLTDYINKLSHEKGQKKQQKLVERNEKKKERRGSEVKKLDQCEDRDDKNIDRKTKNFNSKEKNACENKKTNLERTRIIDKTVKQTIDSKLEIKSKDADLDGMPITSKLLNDKSQDQITSTTAPRARGNKDRPERELYRPHAGKSLPKTLSKQPKTTVADKLNKRTQHESEKKN</sequence>
<accession>A0A8S9ZIT1</accession>
<feature type="domain" description="UPF3" evidence="6">
    <location>
        <begin position="20"/>
        <end position="190"/>
    </location>
</feature>
<dbReference type="PANTHER" id="PTHR13112">
    <property type="entry name" value="UPF3 REGULATOR OF NONSENSE TRANSCRIPTS-LIKE PROTEIN"/>
    <property type="match status" value="1"/>
</dbReference>
<organism evidence="7 8">
    <name type="scientific">Meloidogyne graminicola</name>
    <dbReference type="NCBI Taxonomy" id="189291"/>
    <lineage>
        <taxon>Eukaryota</taxon>
        <taxon>Metazoa</taxon>
        <taxon>Ecdysozoa</taxon>
        <taxon>Nematoda</taxon>
        <taxon>Chromadorea</taxon>
        <taxon>Rhabditida</taxon>
        <taxon>Tylenchina</taxon>
        <taxon>Tylenchomorpha</taxon>
        <taxon>Tylenchoidea</taxon>
        <taxon>Meloidogynidae</taxon>
        <taxon>Meloidogyninae</taxon>
        <taxon>Meloidogyne</taxon>
    </lineage>
</organism>
<dbReference type="PANTHER" id="PTHR13112:SF0">
    <property type="entry name" value="FI21285P1"/>
    <property type="match status" value="1"/>
</dbReference>
<dbReference type="Proteomes" id="UP000605970">
    <property type="component" value="Unassembled WGS sequence"/>
</dbReference>
<evidence type="ECO:0000313" key="7">
    <source>
        <dbReference type="EMBL" id="KAF7633123.1"/>
    </source>
</evidence>
<dbReference type="InterPro" id="IPR005120">
    <property type="entry name" value="UPF3_dom"/>
</dbReference>
<protein>
    <submittedName>
        <fullName evidence="7">Smg4_UPF3 domain-containing protein</fullName>
    </submittedName>
</protein>
<evidence type="ECO:0000256" key="2">
    <source>
        <dbReference type="ARBA" id="ARBA00005991"/>
    </source>
</evidence>
<feature type="compositionally biased region" description="Basic and acidic residues" evidence="5">
    <location>
        <begin position="309"/>
        <end position="320"/>
    </location>
</feature>
<evidence type="ECO:0000256" key="5">
    <source>
        <dbReference type="SAM" id="MobiDB-lite"/>
    </source>
</evidence>
<dbReference type="GO" id="GO:0045727">
    <property type="term" value="P:positive regulation of translation"/>
    <property type="evidence" value="ECO:0007669"/>
    <property type="project" value="TreeGrafter"/>
</dbReference>
<comment type="caution">
    <text evidence="7">The sequence shown here is derived from an EMBL/GenBank/DDBJ whole genome shotgun (WGS) entry which is preliminary data.</text>
</comment>
<keyword evidence="3" id="KW-0866">Nonsense-mediated mRNA decay</keyword>
<feature type="compositionally biased region" description="Basic and acidic residues" evidence="5">
    <location>
        <begin position="342"/>
        <end position="355"/>
    </location>
</feature>
<dbReference type="InterPro" id="IPR035979">
    <property type="entry name" value="RBD_domain_sf"/>
</dbReference>
<dbReference type="InterPro" id="IPR012677">
    <property type="entry name" value="Nucleotide-bd_a/b_plait_sf"/>
</dbReference>
<dbReference type="Gene3D" id="3.30.70.330">
    <property type="match status" value="1"/>
</dbReference>
<comment type="subcellular location">
    <subcellularLocation>
        <location evidence="1">Nucleus</location>
    </subcellularLocation>
</comment>
<dbReference type="EMBL" id="JABEBT010000084">
    <property type="protein sequence ID" value="KAF7633123.1"/>
    <property type="molecule type" value="Genomic_DNA"/>
</dbReference>
<proteinExistence type="inferred from homology"/>
<evidence type="ECO:0000259" key="6">
    <source>
        <dbReference type="Pfam" id="PF03467"/>
    </source>
</evidence>
<dbReference type="GO" id="GO:0000184">
    <property type="term" value="P:nuclear-transcribed mRNA catabolic process, nonsense-mediated decay"/>
    <property type="evidence" value="ECO:0007669"/>
    <property type="project" value="UniProtKB-KW"/>
</dbReference>
<evidence type="ECO:0000313" key="8">
    <source>
        <dbReference type="Proteomes" id="UP000605970"/>
    </source>
</evidence>
<feature type="compositionally biased region" description="Basic and acidic residues" evidence="5">
    <location>
        <begin position="191"/>
        <end position="224"/>
    </location>
</feature>
<evidence type="ECO:0000256" key="3">
    <source>
        <dbReference type="ARBA" id="ARBA00023161"/>
    </source>
</evidence>
<dbReference type="AlphaFoldDB" id="A0A8S9ZIT1"/>
<dbReference type="InterPro" id="IPR039722">
    <property type="entry name" value="Upf3"/>
</dbReference>
<dbReference type="CDD" id="cd12455">
    <property type="entry name" value="RRM_like_Smg4_UPF3"/>
    <property type="match status" value="1"/>
</dbReference>
<evidence type="ECO:0000256" key="4">
    <source>
        <dbReference type="ARBA" id="ARBA00023242"/>
    </source>
</evidence>
<dbReference type="GO" id="GO:0005730">
    <property type="term" value="C:nucleolus"/>
    <property type="evidence" value="ECO:0007669"/>
    <property type="project" value="TreeGrafter"/>
</dbReference>
<feature type="region of interest" description="Disordered" evidence="5">
    <location>
        <begin position="282"/>
        <end position="355"/>
    </location>
</feature>
<name>A0A8S9ZIT1_9BILA</name>
<dbReference type="Pfam" id="PF03467">
    <property type="entry name" value="Smg4_UPF3"/>
    <property type="match status" value="1"/>
</dbReference>
<dbReference type="OrthoDB" id="18087at2759"/>